<organism evidence="1 2">
    <name type="scientific">Marinicrinis sediminis</name>
    <dbReference type="NCBI Taxonomy" id="1652465"/>
    <lineage>
        <taxon>Bacteria</taxon>
        <taxon>Bacillati</taxon>
        <taxon>Bacillota</taxon>
        <taxon>Bacilli</taxon>
        <taxon>Bacillales</taxon>
        <taxon>Paenibacillaceae</taxon>
    </lineage>
</organism>
<comment type="caution">
    <text evidence="1">The sequence shown here is derived from an EMBL/GenBank/DDBJ whole genome shotgun (WGS) entry which is preliminary data.</text>
</comment>
<accession>A0ABW5RDL3</accession>
<evidence type="ECO:0008006" key="3">
    <source>
        <dbReference type="Google" id="ProtNLM"/>
    </source>
</evidence>
<sequence>MKTFLEAIRQYQLNKDPIVFDMIRNAMGYDFLKHGLHNLPGPEYYVAFRCLRLIGGRLSTIKYTLSEAGLDIKRDSPDWIFAEHAAQLEAWTGIKLTVENYREHELYLARYFSASFPILQRAYEQLTGQRETLWSLLTSRLVEEHWDDLFSAIEYALTKVDTELSERQIVHFVNRAIRTHYVKTQFADKRRVRREGKVKYVDPKYYGPIYTLFGADRIDLIKQSQRNQQFIDRIVSIIEEDKKTGDFSEYHVDLTGGYRMKNRYIAKKLGIHEASLSRRLRKIKE</sequence>
<evidence type="ECO:0000313" key="1">
    <source>
        <dbReference type="EMBL" id="MFD2672791.1"/>
    </source>
</evidence>
<gene>
    <name evidence="1" type="ORF">ACFSUC_14580</name>
</gene>
<protein>
    <recommendedName>
        <fullName evidence="3">DNA binding HTH domain-containing protein</fullName>
    </recommendedName>
</protein>
<dbReference type="Proteomes" id="UP001597497">
    <property type="component" value="Unassembled WGS sequence"/>
</dbReference>
<dbReference type="RefSeq" id="WP_379930353.1">
    <property type="nucleotide sequence ID" value="NZ_JBHUMM010000043.1"/>
</dbReference>
<dbReference type="EMBL" id="JBHUMM010000043">
    <property type="protein sequence ID" value="MFD2672791.1"/>
    <property type="molecule type" value="Genomic_DNA"/>
</dbReference>
<reference evidence="2" key="1">
    <citation type="journal article" date="2019" name="Int. J. Syst. Evol. Microbiol.">
        <title>The Global Catalogue of Microorganisms (GCM) 10K type strain sequencing project: providing services to taxonomists for standard genome sequencing and annotation.</title>
        <authorList>
            <consortium name="The Broad Institute Genomics Platform"/>
            <consortium name="The Broad Institute Genome Sequencing Center for Infectious Disease"/>
            <person name="Wu L."/>
            <person name="Ma J."/>
        </authorList>
    </citation>
    <scope>NUCLEOTIDE SEQUENCE [LARGE SCALE GENOMIC DNA]</scope>
    <source>
        <strain evidence="2">KCTC 33676</strain>
    </source>
</reference>
<name>A0ABW5RDL3_9BACL</name>
<keyword evidence="2" id="KW-1185">Reference proteome</keyword>
<proteinExistence type="predicted"/>
<evidence type="ECO:0000313" key="2">
    <source>
        <dbReference type="Proteomes" id="UP001597497"/>
    </source>
</evidence>